<feature type="region of interest" description="Disordered" evidence="1">
    <location>
        <begin position="246"/>
        <end position="276"/>
    </location>
</feature>
<feature type="compositionally biased region" description="Basic and acidic residues" evidence="1">
    <location>
        <begin position="250"/>
        <end position="260"/>
    </location>
</feature>
<comment type="caution">
    <text evidence="2">The sequence shown here is derived from an EMBL/GenBank/DDBJ whole genome shotgun (WGS) entry which is preliminary data.</text>
</comment>
<accession>A0A9Q1K2M8</accession>
<name>A0A9Q1K2M8_9CARY</name>
<feature type="compositionally biased region" description="Acidic residues" evidence="1">
    <location>
        <begin position="261"/>
        <end position="276"/>
    </location>
</feature>
<evidence type="ECO:0000256" key="1">
    <source>
        <dbReference type="SAM" id="MobiDB-lite"/>
    </source>
</evidence>
<feature type="compositionally biased region" description="Low complexity" evidence="1">
    <location>
        <begin position="85"/>
        <end position="103"/>
    </location>
</feature>
<feature type="compositionally biased region" description="Polar residues" evidence="1">
    <location>
        <begin position="135"/>
        <end position="164"/>
    </location>
</feature>
<sequence>MTMSLPLVKLGHRLTIVSPSTKKVIPNGNSSKSQPKVIANRPDKLPIRRPRPRVGKQPVTPLQIDEAPHYTSTNSKSSDFLKGIPSPNSTPTAKSPSPASQSKRMVSQLVASPTSQAASVVSSSRSPVTRSQSAQENPNSPTSTLPITPSATVAAKNNPSQQIYNPRRPLTRSQSIPITPKSPTIASYPYPSRRKTATVGTLELGKDFDLGIVRVDLAGLHDFDMHSLCQPQIGEVDVFNNDVEENLGQVDDKDSDHGDSDDNGSEEYDSFSLDEEDDLETNNELLDDLDLENDTQLCMSLGHGSIDDDVGENLLIVNKWLRYSGKVSCGGNRDRKVSLAVGDIFTSKEELLNVMKDYYVQHGITLRKIKNTRSRYT</sequence>
<dbReference type="AlphaFoldDB" id="A0A9Q1K2M8"/>
<dbReference type="EMBL" id="JAKOGI010000415">
    <property type="protein sequence ID" value="KAJ8435399.1"/>
    <property type="molecule type" value="Genomic_DNA"/>
</dbReference>
<evidence type="ECO:0000313" key="2">
    <source>
        <dbReference type="EMBL" id="KAJ8435399.1"/>
    </source>
</evidence>
<feature type="compositionally biased region" description="Low complexity" evidence="1">
    <location>
        <begin position="110"/>
        <end position="134"/>
    </location>
</feature>
<evidence type="ECO:0000313" key="3">
    <source>
        <dbReference type="Proteomes" id="UP001153076"/>
    </source>
</evidence>
<protein>
    <submittedName>
        <fullName evidence="2">Uncharacterized protein</fullName>
    </submittedName>
</protein>
<reference evidence="2" key="1">
    <citation type="submission" date="2022-04" db="EMBL/GenBank/DDBJ databases">
        <title>Carnegiea gigantea Genome sequencing and assembly v2.</title>
        <authorList>
            <person name="Copetti D."/>
            <person name="Sanderson M.J."/>
            <person name="Burquez A."/>
            <person name="Wojciechowski M.F."/>
        </authorList>
    </citation>
    <scope>NUCLEOTIDE SEQUENCE</scope>
    <source>
        <strain evidence="2">SGP5-SGP5p</strain>
        <tissue evidence="2">Aerial part</tissue>
    </source>
</reference>
<feature type="region of interest" description="Disordered" evidence="1">
    <location>
        <begin position="19"/>
        <end position="191"/>
    </location>
</feature>
<dbReference type="Proteomes" id="UP001153076">
    <property type="component" value="Unassembled WGS sequence"/>
</dbReference>
<feature type="compositionally biased region" description="Polar residues" evidence="1">
    <location>
        <begin position="19"/>
        <end position="34"/>
    </location>
</feature>
<keyword evidence="3" id="KW-1185">Reference proteome</keyword>
<gene>
    <name evidence="2" type="ORF">Cgig2_009650</name>
</gene>
<feature type="compositionally biased region" description="Polar residues" evidence="1">
    <location>
        <begin position="171"/>
        <end position="185"/>
    </location>
</feature>
<organism evidence="2 3">
    <name type="scientific">Carnegiea gigantea</name>
    <dbReference type="NCBI Taxonomy" id="171969"/>
    <lineage>
        <taxon>Eukaryota</taxon>
        <taxon>Viridiplantae</taxon>
        <taxon>Streptophyta</taxon>
        <taxon>Embryophyta</taxon>
        <taxon>Tracheophyta</taxon>
        <taxon>Spermatophyta</taxon>
        <taxon>Magnoliopsida</taxon>
        <taxon>eudicotyledons</taxon>
        <taxon>Gunneridae</taxon>
        <taxon>Pentapetalae</taxon>
        <taxon>Caryophyllales</taxon>
        <taxon>Cactineae</taxon>
        <taxon>Cactaceae</taxon>
        <taxon>Cactoideae</taxon>
        <taxon>Echinocereeae</taxon>
        <taxon>Carnegiea</taxon>
    </lineage>
</organism>
<proteinExistence type="predicted"/>